<evidence type="ECO:0000256" key="3">
    <source>
        <dbReference type="ARBA" id="ARBA00022801"/>
    </source>
</evidence>
<keyword evidence="3 5" id="KW-0378">Hydrolase</keyword>
<proteinExistence type="inferred from homology"/>
<keyword evidence="2 5" id="KW-0645">Protease</keyword>
<evidence type="ECO:0000259" key="8">
    <source>
        <dbReference type="Pfam" id="PF00082"/>
    </source>
</evidence>
<keyword evidence="4 5" id="KW-0720">Serine protease</keyword>
<dbReference type="InterPro" id="IPR036852">
    <property type="entry name" value="Peptidase_S8/S53_dom_sf"/>
</dbReference>
<keyword evidence="7" id="KW-0732">Signal</keyword>
<evidence type="ECO:0000313" key="9">
    <source>
        <dbReference type="EMBL" id="PSJ51069.1"/>
    </source>
</evidence>
<feature type="signal peptide" evidence="7">
    <location>
        <begin position="1"/>
        <end position="27"/>
    </location>
</feature>
<evidence type="ECO:0000256" key="4">
    <source>
        <dbReference type="ARBA" id="ARBA00022825"/>
    </source>
</evidence>
<keyword evidence="10" id="KW-1185">Reference proteome</keyword>
<comment type="similarity">
    <text evidence="1 5">Belongs to the peptidase S8 family.</text>
</comment>
<dbReference type="InterPro" id="IPR015500">
    <property type="entry name" value="Peptidase_S8_subtilisin-rel"/>
</dbReference>
<feature type="domain" description="Peptidase S8/S53" evidence="8">
    <location>
        <begin position="223"/>
        <end position="466"/>
    </location>
</feature>
<evidence type="ECO:0000256" key="6">
    <source>
        <dbReference type="SAM" id="MobiDB-lite"/>
    </source>
</evidence>
<feature type="active site" description="Charge relay system" evidence="5">
    <location>
        <position position="418"/>
    </location>
</feature>
<dbReference type="Gene3D" id="3.40.50.200">
    <property type="entry name" value="Peptidase S8/S53 domain"/>
    <property type="match status" value="1"/>
</dbReference>
<comment type="caution">
    <text evidence="9">The sequence shown here is derived from an EMBL/GenBank/DDBJ whole genome shotgun (WGS) entry which is preliminary data.</text>
</comment>
<feature type="compositionally biased region" description="Gly residues" evidence="6">
    <location>
        <begin position="52"/>
        <end position="62"/>
    </location>
</feature>
<feature type="region of interest" description="Disordered" evidence="6">
    <location>
        <begin position="47"/>
        <end position="72"/>
    </location>
</feature>
<evidence type="ECO:0000256" key="2">
    <source>
        <dbReference type="ARBA" id="ARBA00022670"/>
    </source>
</evidence>
<sequence>MVHFTTARLKRLALWFVAVQFFAAAVAETSPTVSGFAGVAVALADDDDGDDGGGGGGGGRSSGGRAFDDDDDVRPRSVLRLRVPRWFSPRRVLQPRRAAPRRAGPRRAAPRIAQPLPTRVPSEIVVAGLPQPVLDQLVGSGYAVVERRQVGLLDAEMLRLRVPGDRTLEAALAEVRAAAPQSPADFNHYYRPQQDECAGGHCADHMLVAWPAAGSAGSCPADASIGLIDTAINPDHEAFAKGQIDVVRLAEGSELPESTRQHGTAVAALLVGSAGSRTPGLLAGAKLTAVDAFHRGAGSDDRADLFTLVRAIDLLAGRDIDVINLSLSGPGNLLLERAVDLATADGSILVAAAGNKGPRAAPVYPAAYDEVIAVTAVDRGKRVYRRANQGDYVDLAAPGVEVWTAASVRGVRPKTGTSFAAPFVTAAVALMKAGDPAVTPAAIADRLARAAEDLGEPGRDPVFGWGLLNASLACRPAGGATPPGNPPP</sequence>
<evidence type="ECO:0000313" key="10">
    <source>
        <dbReference type="Proteomes" id="UP000241229"/>
    </source>
</evidence>
<dbReference type="InterPro" id="IPR023828">
    <property type="entry name" value="Peptidase_S8_Ser-AS"/>
</dbReference>
<dbReference type="SUPFAM" id="SSF52743">
    <property type="entry name" value="Subtilisin-like"/>
    <property type="match status" value="1"/>
</dbReference>
<dbReference type="PRINTS" id="PR00723">
    <property type="entry name" value="SUBTILISIN"/>
</dbReference>
<dbReference type="CDD" id="cd05561">
    <property type="entry name" value="Peptidases_S8_4"/>
    <property type="match status" value="1"/>
</dbReference>
<dbReference type="PANTHER" id="PTHR43806:SF11">
    <property type="entry name" value="CEREVISIN-RELATED"/>
    <property type="match status" value="1"/>
</dbReference>
<dbReference type="PROSITE" id="PS00138">
    <property type="entry name" value="SUBTILASE_SER"/>
    <property type="match status" value="1"/>
</dbReference>
<reference evidence="9 10" key="1">
    <citation type="submission" date="2018-03" db="EMBL/GenBank/DDBJ databases">
        <title>The draft genome of Mesorhizobium sp. 6GN-30.</title>
        <authorList>
            <person name="Liu L."/>
            <person name="Li L."/>
            <person name="Wang T."/>
            <person name="Zhang X."/>
            <person name="Liang L."/>
        </authorList>
    </citation>
    <scope>NUCLEOTIDE SEQUENCE [LARGE SCALE GENOMIC DNA]</scope>
    <source>
        <strain evidence="9 10">6GN30</strain>
    </source>
</reference>
<organism evidence="9 10">
    <name type="scientific">Kumtagia ephedrae</name>
    <dbReference type="NCBI Taxonomy" id="2116701"/>
    <lineage>
        <taxon>Bacteria</taxon>
        <taxon>Pseudomonadati</taxon>
        <taxon>Pseudomonadota</taxon>
        <taxon>Alphaproteobacteria</taxon>
        <taxon>Hyphomicrobiales</taxon>
        <taxon>Phyllobacteriaceae</taxon>
        <taxon>Kumtagia</taxon>
    </lineage>
</organism>
<feature type="active site" description="Charge relay system" evidence="5">
    <location>
        <position position="262"/>
    </location>
</feature>
<accession>A0A2P7RLH6</accession>
<gene>
    <name evidence="9" type="ORF">C7I84_27700</name>
</gene>
<dbReference type="InterPro" id="IPR050131">
    <property type="entry name" value="Peptidase_S8_subtilisin-like"/>
</dbReference>
<dbReference type="GO" id="GO:0006508">
    <property type="term" value="P:proteolysis"/>
    <property type="evidence" value="ECO:0007669"/>
    <property type="project" value="UniProtKB-KW"/>
</dbReference>
<dbReference type="OrthoDB" id="5405281at2"/>
<evidence type="ECO:0000256" key="7">
    <source>
        <dbReference type="SAM" id="SignalP"/>
    </source>
</evidence>
<dbReference type="Pfam" id="PF00082">
    <property type="entry name" value="Peptidase_S8"/>
    <property type="match status" value="1"/>
</dbReference>
<dbReference type="RefSeq" id="WP_106775445.1">
    <property type="nucleotide sequence ID" value="NZ_PXYK01000044.1"/>
</dbReference>
<evidence type="ECO:0000256" key="1">
    <source>
        <dbReference type="ARBA" id="ARBA00011073"/>
    </source>
</evidence>
<feature type="chain" id="PRO_5015192550" evidence="7">
    <location>
        <begin position="28"/>
        <end position="488"/>
    </location>
</feature>
<dbReference type="InterPro" id="IPR000209">
    <property type="entry name" value="Peptidase_S8/S53_dom"/>
</dbReference>
<dbReference type="AlphaFoldDB" id="A0A2P7RLH6"/>
<protein>
    <submittedName>
        <fullName evidence="9">Peptidase S8</fullName>
    </submittedName>
</protein>
<feature type="active site" description="Charge relay system" evidence="5">
    <location>
        <position position="229"/>
    </location>
</feature>
<dbReference type="PANTHER" id="PTHR43806">
    <property type="entry name" value="PEPTIDASE S8"/>
    <property type="match status" value="1"/>
</dbReference>
<dbReference type="PROSITE" id="PS51892">
    <property type="entry name" value="SUBTILASE"/>
    <property type="match status" value="1"/>
</dbReference>
<dbReference type="GO" id="GO:0004252">
    <property type="term" value="F:serine-type endopeptidase activity"/>
    <property type="evidence" value="ECO:0007669"/>
    <property type="project" value="UniProtKB-UniRule"/>
</dbReference>
<dbReference type="EMBL" id="PXYK01000044">
    <property type="protein sequence ID" value="PSJ51069.1"/>
    <property type="molecule type" value="Genomic_DNA"/>
</dbReference>
<evidence type="ECO:0000256" key="5">
    <source>
        <dbReference type="PROSITE-ProRule" id="PRU01240"/>
    </source>
</evidence>
<name>A0A2P7RLH6_9HYPH</name>
<dbReference type="Proteomes" id="UP000241229">
    <property type="component" value="Unassembled WGS sequence"/>
</dbReference>